<keyword evidence="3" id="KW-0732">Signal</keyword>
<proteinExistence type="predicted"/>
<gene>
    <name evidence="4" type="ORF">TRFO_36308</name>
</gene>
<feature type="chain" id="PRO_5012317426" evidence="3">
    <location>
        <begin position="16"/>
        <end position="306"/>
    </location>
</feature>
<dbReference type="VEuPathDB" id="TrichDB:TRFO_36308"/>
<keyword evidence="2" id="KW-0812">Transmembrane</keyword>
<accession>A0A1J4JIV8</accession>
<dbReference type="AlphaFoldDB" id="A0A1J4JIV8"/>
<dbReference type="Proteomes" id="UP000179807">
    <property type="component" value="Unassembled WGS sequence"/>
</dbReference>
<feature type="transmembrane region" description="Helical" evidence="2">
    <location>
        <begin position="225"/>
        <end position="247"/>
    </location>
</feature>
<protein>
    <submittedName>
        <fullName evidence="4">Uncharacterized protein</fullName>
    </submittedName>
</protein>
<reference evidence="4" key="1">
    <citation type="submission" date="2016-10" db="EMBL/GenBank/DDBJ databases">
        <authorList>
            <person name="Benchimol M."/>
            <person name="Almeida L.G."/>
            <person name="Vasconcelos A.T."/>
            <person name="Perreira-Neves A."/>
            <person name="Rosa I.A."/>
            <person name="Tasca T."/>
            <person name="Bogo M.R."/>
            <person name="de Souza W."/>
        </authorList>
    </citation>
    <scope>NUCLEOTIDE SEQUENCE [LARGE SCALE GENOMIC DNA]</scope>
    <source>
        <strain evidence="4">K</strain>
    </source>
</reference>
<keyword evidence="2" id="KW-1133">Transmembrane helix</keyword>
<name>A0A1J4JIV8_9EUKA</name>
<sequence length="306" mass="34505">MIFIFGLLIISKSTSFVNISLKANEKQIINLNESLFVYISSYGFRNDDLSLTHASDEAQEFFDPSFHHAFRGGSLEISAKKNISLQAWLLPSTKCPYNNYVISPHLLTVAQFNLPTTSSFCIFSHMNLPYSGLMYEADVLSGKTTASVMTLGADTPYVLQNQKMVSIMKPFFMEFTSSGTILGRPVVNIFYAFSKGICSIAKINEKDKSWPEIHAFRCQKYKPNFSIFLVGLLIVAGFAVILTMLIYKGWINLKTFWYPNISPGANIQRTERIEEHLEIEETPEPNETADQNDSADENLQNRDAAL</sequence>
<evidence type="ECO:0000256" key="1">
    <source>
        <dbReference type="SAM" id="MobiDB-lite"/>
    </source>
</evidence>
<dbReference type="GeneID" id="94845457"/>
<evidence type="ECO:0000256" key="3">
    <source>
        <dbReference type="SAM" id="SignalP"/>
    </source>
</evidence>
<evidence type="ECO:0000313" key="5">
    <source>
        <dbReference type="Proteomes" id="UP000179807"/>
    </source>
</evidence>
<evidence type="ECO:0000313" key="4">
    <source>
        <dbReference type="EMBL" id="OHS97485.1"/>
    </source>
</evidence>
<dbReference type="RefSeq" id="XP_068350622.1">
    <property type="nucleotide sequence ID" value="XM_068510753.1"/>
</dbReference>
<feature type="region of interest" description="Disordered" evidence="1">
    <location>
        <begin position="278"/>
        <end position="306"/>
    </location>
</feature>
<feature type="signal peptide" evidence="3">
    <location>
        <begin position="1"/>
        <end position="15"/>
    </location>
</feature>
<organism evidence="4 5">
    <name type="scientific">Tritrichomonas foetus</name>
    <dbReference type="NCBI Taxonomy" id="1144522"/>
    <lineage>
        <taxon>Eukaryota</taxon>
        <taxon>Metamonada</taxon>
        <taxon>Parabasalia</taxon>
        <taxon>Tritrichomonadida</taxon>
        <taxon>Tritrichomonadidae</taxon>
        <taxon>Tritrichomonas</taxon>
    </lineage>
</organism>
<dbReference type="EMBL" id="MLAK01001113">
    <property type="protein sequence ID" value="OHS97485.1"/>
    <property type="molecule type" value="Genomic_DNA"/>
</dbReference>
<comment type="caution">
    <text evidence="4">The sequence shown here is derived from an EMBL/GenBank/DDBJ whole genome shotgun (WGS) entry which is preliminary data.</text>
</comment>
<keyword evidence="5" id="KW-1185">Reference proteome</keyword>
<evidence type="ECO:0000256" key="2">
    <source>
        <dbReference type="SAM" id="Phobius"/>
    </source>
</evidence>
<keyword evidence="2" id="KW-0472">Membrane</keyword>